<proteinExistence type="predicted"/>
<feature type="region of interest" description="Disordered" evidence="1">
    <location>
        <begin position="228"/>
        <end position="253"/>
    </location>
</feature>
<dbReference type="AlphaFoldDB" id="A0AAQ3UNR8"/>
<organism evidence="2 3">
    <name type="scientific">Paspalum notatum var. saurae</name>
    <dbReference type="NCBI Taxonomy" id="547442"/>
    <lineage>
        <taxon>Eukaryota</taxon>
        <taxon>Viridiplantae</taxon>
        <taxon>Streptophyta</taxon>
        <taxon>Embryophyta</taxon>
        <taxon>Tracheophyta</taxon>
        <taxon>Spermatophyta</taxon>
        <taxon>Magnoliopsida</taxon>
        <taxon>Liliopsida</taxon>
        <taxon>Poales</taxon>
        <taxon>Poaceae</taxon>
        <taxon>PACMAD clade</taxon>
        <taxon>Panicoideae</taxon>
        <taxon>Andropogonodae</taxon>
        <taxon>Paspaleae</taxon>
        <taxon>Paspalinae</taxon>
        <taxon>Paspalum</taxon>
    </lineage>
</organism>
<protein>
    <submittedName>
        <fullName evidence="2">Uncharacterized protein</fullName>
    </submittedName>
</protein>
<accession>A0AAQ3UNR8</accession>
<reference evidence="2 3" key="1">
    <citation type="submission" date="2024-02" db="EMBL/GenBank/DDBJ databases">
        <title>High-quality chromosome-scale genome assembly of Pensacola bahiagrass (Paspalum notatum Flugge var. saurae).</title>
        <authorList>
            <person name="Vega J.M."/>
            <person name="Podio M."/>
            <person name="Orjuela J."/>
            <person name="Siena L.A."/>
            <person name="Pessino S.C."/>
            <person name="Combes M.C."/>
            <person name="Mariac C."/>
            <person name="Albertini E."/>
            <person name="Pupilli F."/>
            <person name="Ortiz J.P.A."/>
            <person name="Leblanc O."/>
        </authorList>
    </citation>
    <scope>NUCLEOTIDE SEQUENCE [LARGE SCALE GENOMIC DNA]</scope>
    <source>
        <strain evidence="2">R1</strain>
        <tissue evidence="2">Leaf</tissue>
    </source>
</reference>
<name>A0AAQ3UNR8_PASNO</name>
<evidence type="ECO:0000313" key="3">
    <source>
        <dbReference type="Proteomes" id="UP001341281"/>
    </source>
</evidence>
<dbReference type="PANTHER" id="PTHR47481:SF31">
    <property type="entry name" value="OS01G0873500 PROTEIN"/>
    <property type="match status" value="1"/>
</dbReference>
<dbReference type="Proteomes" id="UP001341281">
    <property type="component" value="Chromosome 09"/>
</dbReference>
<dbReference type="EMBL" id="CP144753">
    <property type="protein sequence ID" value="WVZ95461.1"/>
    <property type="molecule type" value="Genomic_DNA"/>
</dbReference>
<sequence>MGILDGSTPALAKTIQVQKEKDAQTMPNPDYDSWLAKDQQLLSYLVNSITKEVLPQVASATSASGAWKALEGMFSASSKARVTNLRMQLSTLKKGNMSTAAYFTKMRSIQDELAAIGKVIEDNEMVSYILTGLDFDYNPIVSSILSRGDSITLSDLYSQLLAYDLRWEINEGHEARRCWYRYDEDEDQQNPKSAGAATAGYGYDTNWYADSGATDHVTSELEKLTVRDKYTGHDQVHTASGTGSGIEENPARR</sequence>
<evidence type="ECO:0000256" key="1">
    <source>
        <dbReference type="SAM" id="MobiDB-lite"/>
    </source>
</evidence>
<gene>
    <name evidence="2" type="ORF">U9M48_041224</name>
</gene>
<evidence type="ECO:0000313" key="2">
    <source>
        <dbReference type="EMBL" id="WVZ95461.1"/>
    </source>
</evidence>
<dbReference type="Pfam" id="PF14223">
    <property type="entry name" value="Retrotran_gag_2"/>
    <property type="match status" value="1"/>
</dbReference>
<dbReference type="PANTHER" id="PTHR47481">
    <property type="match status" value="1"/>
</dbReference>
<keyword evidence="3" id="KW-1185">Reference proteome</keyword>